<dbReference type="PATRIC" id="fig|401562.4.peg.461"/>
<comment type="similarity">
    <text evidence="1">Belongs to the peptidase C40 family.</text>
</comment>
<dbReference type="RefSeq" id="WP_058599092.1">
    <property type="nucleotide sequence ID" value="NZ_LDQA01000011.1"/>
</dbReference>
<dbReference type="PROSITE" id="PS51935">
    <property type="entry name" value="NLPC_P60"/>
    <property type="match status" value="1"/>
</dbReference>
<evidence type="ECO:0000313" key="6">
    <source>
        <dbReference type="EMBL" id="KTR07329.1"/>
    </source>
</evidence>
<keyword evidence="7" id="KW-1185">Reference proteome</keyword>
<keyword evidence="3" id="KW-0378">Hydrolase</keyword>
<comment type="caution">
    <text evidence="6">The sequence shown here is derived from an EMBL/GenBank/DDBJ whole genome shotgun (WGS) entry which is preliminary data.</text>
</comment>
<sequence length="133" mass="14463">MSLGDYVGLPFADHGRDRAGLDCWGLLRLVYAERFGLVLPSYGDGYNTVEDGEALAGLIAGHLGPWREVDASAARLGDGVLMSLGGQPRHVGLWAGRGMVLHIERGTGSLMEPAQSPRLRRRILGIFRHERLS</sequence>
<dbReference type="GO" id="GO:0006508">
    <property type="term" value="P:proteolysis"/>
    <property type="evidence" value="ECO:0007669"/>
    <property type="project" value="UniProtKB-KW"/>
</dbReference>
<dbReference type="AlphaFoldDB" id="A0A175RWS0"/>
<name>A0A175RWS0_9HYPH</name>
<evidence type="ECO:0000256" key="3">
    <source>
        <dbReference type="ARBA" id="ARBA00022801"/>
    </source>
</evidence>
<dbReference type="SUPFAM" id="SSF54001">
    <property type="entry name" value="Cysteine proteinases"/>
    <property type="match status" value="1"/>
</dbReference>
<proteinExistence type="inferred from homology"/>
<evidence type="ECO:0000256" key="2">
    <source>
        <dbReference type="ARBA" id="ARBA00022670"/>
    </source>
</evidence>
<organism evidence="6 7">
    <name type="scientific">Aureimonas ureilytica</name>
    <dbReference type="NCBI Taxonomy" id="401562"/>
    <lineage>
        <taxon>Bacteria</taxon>
        <taxon>Pseudomonadati</taxon>
        <taxon>Pseudomonadota</taxon>
        <taxon>Alphaproteobacteria</taxon>
        <taxon>Hyphomicrobiales</taxon>
        <taxon>Aurantimonadaceae</taxon>
        <taxon>Aureimonas</taxon>
    </lineage>
</organism>
<evidence type="ECO:0000259" key="5">
    <source>
        <dbReference type="PROSITE" id="PS51935"/>
    </source>
</evidence>
<accession>A0A175RWS0</accession>
<gene>
    <name evidence="6" type="ORF">NS365_04535</name>
</gene>
<dbReference type="Pfam" id="PF00877">
    <property type="entry name" value="NLPC_P60"/>
    <property type="match status" value="1"/>
</dbReference>
<keyword evidence="4" id="KW-0788">Thiol protease</keyword>
<keyword evidence="2" id="KW-0645">Protease</keyword>
<protein>
    <recommendedName>
        <fullName evidence="5">NlpC/P60 domain-containing protein</fullName>
    </recommendedName>
</protein>
<dbReference type="GO" id="GO:0008234">
    <property type="term" value="F:cysteine-type peptidase activity"/>
    <property type="evidence" value="ECO:0007669"/>
    <property type="project" value="UniProtKB-KW"/>
</dbReference>
<feature type="domain" description="NlpC/P60" evidence="5">
    <location>
        <begin position="1"/>
        <end position="130"/>
    </location>
</feature>
<dbReference type="EMBL" id="LDQA01000011">
    <property type="protein sequence ID" value="KTR07329.1"/>
    <property type="molecule type" value="Genomic_DNA"/>
</dbReference>
<dbReference type="Proteomes" id="UP000078529">
    <property type="component" value="Unassembled WGS sequence"/>
</dbReference>
<evidence type="ECO:0000256" key="4">
    <source>
        <dbReference type="ARBA" id="ARBA00022807"/>
    </source>
</evidence>
<dbReference type="InterPro" id="IPR038765">
    <property type="entry name" value="Papain-like_cys_pep_sf"/>
</dbReference>
<reference evidence="6 7" key="1">
    <citation type="journal article" date="2016" name="Front. Microbiol.">
        <title>Genomic Resource of Rice Seed Associated Bacteria.</title>
        <authorList>
            <person name="Midha S."/>
            <person name="Bansal K."/>
            <person name="Sharma S."/>
            <person name="Kumar N."/>
            <person name="Patil P.P."/>
            <person name="Chaudhry V."/>
            <person name="Patil P.B."/>
        </authorList>
    </citation>
    <scope>NUCLEOTIDE SEQUENCE [LARGE SCALE GENOMIC DNA]</scope>
    <source>
        <strain evidence="6 7">NS365</strain>
    </source>
</reference>
<evidence type="ECO:0000256" key="1">
    <source>
        <dbReference type="ARBA" id="ARBA00007074"/>
    </source>
</evidence>
<dbReference type="InterPro" id="IPR000064">
    <property type="entry name" value="NLP_P60_dom"/>
</dbReference>
<evidence type="ECO:0000313" key="7">
    <source>
        <dbReference type="Proteomes" id="UP000078529"/>
    </source>
</evidence>
<dbReference type="Gene3D" id="3.90.1720.10">
    <property type="entry name" value="endopeptidase domain like (from Nostoc punctiforme)"/>
    <property type="match status" value="1"/>
</dbReference>